<comment type="function">
    <text evidence="5">Catalyzes the NADPH-dependent reduction of N-acetyl-5-glutamyl phosphate to yield N-acetyl-L-glutamate 5-semialdehyde.</text>
</comment>
<dbReference type="InterPro" id="IPR023013">
    <property type="entry name" value="AGPR_AS"/>
</dbReference>
<evidence type="ECO:0000259" key="7">
    <source>
        <dbReference type="SMART" id="SM00859"/>
    </source>
</evidence>
<dbReference type="Pfam" id="PF01118">
    <property type="entry name" value="Semialdhyde_dh"/>
    <property type="match status" value="1"/>
</dbReference>
<dbReference type="PANTHER" id="PTHR32338">
    <property type="entry name" value="N-ACETYL-GAMMA-GLUTAMYL-PHOSPHATE REDUCTASE, CHLOROPLASTIC-RELATED-RELATED"/>
    <property type="match status" value="1"/>
</dbReference>
<dbReference type="GO" id="GO:0005737">
    <property type="term" value="C:cytoplasm"/>
    <property type="evidence" value="ECO:0007669"/>
    <property type="project" value="UniProtKB-SubCell"/>
</dbReference>
<dbReference type="PANTHER" id="PTHR32338:SF10">
    <property type="entry name" value="N-ACETYL-GAMMA-GLUTAMYL-PHOSPHATE REDUCTASE, CHLOROPLASTIC-RELATED"/>
    <property type="match status" value="1"/>
</dbReference>
<evidence type="ECO:0000256" key="5">
    <source>
        <dbReference type="HAMAP-Rule" id="MF_00150"/>
    </source>
</evidence>
<keyword evidence="5" id="KW-0963">Cytoplasm</keyword>
<dbReference type="HOGENOM" id="CLU_006384_0_1_2"/>
<keyword evidence="2 5" id="KW-0028">Amino-acid biosynthesis</keyword>
<dbReference type="RefSeq" id="WP_048096727.1">
    <property type="nucleotide sequence ID" value="NZ_CP011267.1"/>
</dbReference>
<dbReference type="InterPro" id="IPR050085">
    <property type="entry name" value="AGPR"/>
</dbReference>
<feature type="active site" evidence="5 6">
    <location>
        <position position="145"/>
    </location>
</feature>
<evidence type="ECO:0000313" key="9">
    <source>
        <dbReference type="Proteomes" id="UP000034723"/>
    </source>
</evidence>
<dbReference type="AlphaFoldDB" id="A0A0F7IFH9"/>
<keyword evidence="3 5" id="KW-0521">NADP</keyword>
<dbReference type="SMR" id="A0A0F7IFH9"/>
<dbReference type="SMART" id="SM00859">
    <property type="entry name" value="Semialdhyde_dh"/>
    <property type="match status" value="1"/>
</dbReference>
<feature type="domain" description="Semialdehyde dehydrogenase NAD-binding" evidence="7">
    <location>
        <begin position="3"/>
        <end position="137"/>
    </location>
</feature>
<dbReference type="InterPro" id="IPR000534">
    <property type="entry name" value="Semialdehyde_DH_NAD-bd"/>
</dbReference>
<dbReference type="CDD" id="cd23934">
    <property type="entry name" value="AGPR_1_C"/>
    <property type="match status" value="1"/>
</dbReference>
<gene>
    <name evidence="5" type="primary">argC</name>
    <name evidence="8" type="ORF">GAH_00803</name>
</gene>
<dbReference type="CDD" id="cd17895">
    <property type="entry name" value="AGPR_1_N"/>
    <property type="match status" value="1"/>
</dbReference>
<dbReference type="InterPro" id="IPR000706">
    <property type="entry name" value="AGPR_type-1"/>
</dbReference>
<dbReference type="EMBL" id="CP011267">
    <property type="protein sequence ID" value="AKG91865.1"/>
    <property type="molecule type" value="Genomic_DNA"/>
</dbReference>
<keyword evidence="1 5" id="KW-0055">Arginine biosynthesis</keyword>
<dbReference type="InterPro" id="IPR036291">
    <property type="entry name" value="NAD(P)-bd_dom_sf"/>
</dbReference>
<dbReference type="Gene3D" id="3.40.50.720">
    <property type="entry name" value="NAD(P)-binding Rossmann-like Domain"/>
    <property type="match status" value="1"/>
</dbReference>
<accession>A0A0F7IFH9</accession>
<comment type="catalytic activity">
    <reaction evidence="5">
        <text>N-acetyl-L-glutamate 5-semialdehyde + phosphate + NADP(+) = N-acetyl-L-glutamyl 5-phosphate + NADPH + H(+)</text>
        <dbReference type="Rhea" id="RHEA:21588"/>
        <dbReference type="ChEBI" id="CHEBI:15378"/>
        <dbReference type="ChEBI" id="CHEBI:29123"/>
        <dbReference type="ChEBI" id="CHEBI:43474"/>
        <dbReference type="ChEBI" id="CHEBI:57783"/>
        <dbReference type="ChEBI" id="CHEBI:57936"/>
        <dbReference type="ChEBI" id="CHEBI:58349"/>
        <dbReference type="EC" id="1.2.1.38"/>
    </reaction>
</comment>
<reference evidence="8 9" key="1">
    <citation type="submission" date="2015-04" db="EMBL/GenBank/DDBJ databases">
        <title>The complete genome sequence of the hyperthermophilic, obligate iron-reducing archaeon Geoglobus ahangari strain 234T.</title>
        <authorList>
            <person name="Manzella M.P."/>
            <person name="Holmes D.E."/>
            <person name="Rocheleau J.M."/>
            <person name="Chung A."/>
            <person name="Reguera G."/>
            <person name="Kashefi K."/>
        </authorList>
    </citation>
    <scope>NUCLEOTIDE SEQUENCE [LARGE SCALE GENOMIC DNA]</scope>
    <source>
        <strain evidence="8 9">234</strain>
    </source>
</reference>
<evidence type="ECO:0000256" key="6">
    <source>
        <dbReference type="PROSITE-ProRule" id="PRU10010"/>
    </source>
</evidence>
<comment type="similarity">
    <text evidence="5">Belongs to the NAGSA dehydrogenase family. Type 1 subfamily.</text>
</comment>
<dbReference type="GO" id="GO:0003942">
    <property type="term" value="F:N-acetyl-gamma-glutamyl-phosphate reductase activity"/>
    <property type="evidence" value="ECO:0007669"/>
    <property type="project" value="UniProtKB-UniRule"/>
</dbReference>
<keyword evidence="9" id="KW-1185">Reference proteome</keyword>
<dbReference type="Pfam" id="PF22698">
    <property type="entry name" value="Semialdhyde_dhC_1"/>
    <property type="match status" value="1"/>
</dbReference>
<name>A0A0F7IFH9_9EURY</name>
<dbReference type="PATRIC" id="fig|113653.22.peg.803"/>
<dbReference type="OrthoDB" id="372053at2157"/>
<dbReference type="STRING" id="113653.GAH_00803"/>
<dbReference type="UniPathway" id="UPA00068">
    <property type="reaction ID" value="UER00108"/>
</dbReference>
<dbReference type="SUPFAM" id="SSF55347">
    <property type="entry name" value="Glyceraldehyde-3-phosphate dehydrogenase-like, C-terminal domain"/>
    <property type="match status" value="1"/>
</dbReference>
<comment type="pathway">
    <text evidence="5">Amino-acid biosynthesis; L-arginine biosynthesis; N(2)-acetyl-L-ornithine from L-glutamate: step 3/4.</text>
</comment>
<dbReference type="EC" id="1.2.1.38" evidence="5"/>
<dbReference type="GeneID" id="24803385"/>
<dbReference type="HAMAP" id="MF_00150">
    <property type="entry name" value="ArgC_type1"/>
    <property type="match status" value="1"/>
</dbReference>
<keyword evidence="4 5" id="KW-0560">Oxidoreductase</keyword>
<protein>
    <recommendedName>
        <fullName evidence="5">N-acetyl-gamma-glutamyl-phosphate reductase</fullName>
        <shortName evidence="5">AGPR</shortName>
        <ecNumber evidence="5">1.2.1.38</ecNumber>
    </recommendedName>
    <alternativeName>
        <fullName evidence="5">N-acetyl-glutamate semialdehyde dehydrogenase</fullName>
        <shortName evidence="5">NAGSA dehydrogenase</shortName>
    </alternativeName>
</protein>
<dbReference type="Gene3D" id="3.30.360.10">
    <property type="entry name" value="Dihydrodipicolinate Reductase, domain 2"/>
    <property type="match status" value="1"/>
</dbReference>
<dbReference type="NCBIfam" id="TIGR01850">
    <property type="entry name" value="argC"/>
    <property type="match status" value="1"/>
</dbReference>
<proteinExistence type="inferred from homology"/>
<evidence type="ECO:0000256" key="4">
    <source>
        <dbReference type="ARBA" id="ARBA00023002"/>
    </source>
</evidence>
<dbReference type="PROSITE" id="PS01224">
    <property type="entry name" value="ARGC"/>
    <property type="match status" value="1"/>
</dbReference>
<evidence type="ECO:0000256" key="2">
    <source>
        <dbReference type="ARBA" id="ARBA00022605"/>
    </source>
</evidence>
<dbReference type="InterPro" id="IPR058924">
    <property type="entry name" value="AGPR_dimerisation_dom"/>
</dbReference>
<sequence>MVRVGIIGGTGYTGSELLRILARHPEAEIAAVSSRKEKGKKLWEVHPHLKGFYDLEFVEPDFAVFSECDVVFTAVPHGEAMKYVPELYEAGVRVVDLSADYRLSKEKYEEVYGKEHEAYIDAVYGLTELHRDEIRGAKLVANPGCYPTGAILAVAPLADLELVERVVFDSKSGITGAGASPTEFTHYPNLHEAIVPYKITEHRHYHEMEQELRRFQEDIRVSFTPQVFPGSRGILTNAHVFLRGELEQDELEEIYRKFYDGCYFIRMQRSVRLSYVRGSNFVDISVHKGRDRVVVVSAIDNLVKGASGQAVQNMNVMLGLDERLGLDYPPLFP</sequence>
<dbReference type="KEGG" id="gah:GAH_00803"/>
<dbReference type="GO" id="GO:0051287">
    <property type="term" value="F:NAD binding"/>
    <property type="evidence" value="ECO:0007669"/>
    <property type="project" value="InterPro"/>
</dbReference>
<dbReference type="FunCoup" id="A0A0F7IFH9">
    <property type="interactions" value="77"/>
</dbReference>
<evidence type="ECO:0000256" key="1">
    <source>
        <dbReference type="ARBA" id="ARBA00022571"/>
    </source>
</evidence>
<evidence type="ECO:0000256" key="3">
    <source>
        <dbReference type="ARBA" id="ARBA00022857"/>
    </source>
</evidence>
<evidence type="ECO:0000313" key="8">
    <source>
        <dbReference type="EMBL" id="AKG91865.1"/>
    </source>
</evidence>
<dbReference type="GO" id="GO:0070401">
    <property type="term" value="F:NADP+ binding"/>
    <property type="evidence" value="ECO:0007669"/>
    <property type="project" value="InterPro"/>
</dbReference>
<dbReference type="GO" id="GO:0006526">
    <property type="term" value="P:L-arginine biosynthetic process"/>
    <property type="evidence" value="ECO:0007669"/>
    <property type="project" value="UniProtKB-UniRule"/>
</dbReference>
<comment type="subcellular location">
    <subcellularLocation>
        <location evidence="5">Cytoplasm</location>
    </subcellularLocation>
</comment>
<organism evidence="8 9">
    <name type="scientific">Geoglobus ahangari</name>
    <dbReference type="NCBI Taxonomy" id="113653"/>
    <lineage>
        <taxon>Archaea</taxon>
        <taxon>Methanobacteriati</taxon>
        <taxon>Methanobacteriota</taxon>
        <taxon>Archaeoglobi</taxon>
        <taxon>Archaeoglobales</taxon>
        <taxon>Archaeoglobaceae</taxon>
        <taxon>Geoglobus</taxon>
    </lineage>
</organism>
<dbReference type="Proteomes" id="UP000034723">
    <property type="component" value="Chromosome"/>
</dbReference>
<dbReference type="SUPFAM" id="SSF51735">
    <property type="entry name" value="NAD(P)-binding Rossmann-fold domains"/>
    <property type="match status" value="1"/>
</dbReference>
<dbReference type="InParanoid" id="A0A0F7IFH9"/>